<sequence length="461" mass="47660">MASNLLCSRTSHPLPPPLPVVLPPPAKLISRQNMATPLVCVYSSLPNCCGLNTITVRPPFLSHSLNACRRRTLVASAMSPSLDIPLISPQDQWATWSSLFAAAAMGIWSERTKIGSALSGSIVSIWLGLAGSNLGIIACQNNPASAIVMESLLPLAIPLMLFRADLRRVISSTGQLLFPFFLGTVATTIGTVVAYLVVPMRSLGEDSWKIAAALMGRHIGGAVNYVAIANALSISPSVLTAGLAADNILAAVYFPTLFALASKVAPEASASVNDDAMKKASEAGNKLPVLKMATALAVAFAICKAGTALANHFKISGGSLPSITAIAVILATMFSKQFSSLAPSGEAMAVILMQVFFVVIGATGSIRSVMGTAPSIFMFGLVQMATHLGVILGLGKLFGCDLKLVLMASNANVGGPTTACGMATTKGWHSLVVPGILAGILGIAIATFLGIGFGFSVLKHM</sequence>
<keyword evidence="2" id="KW-1185">Reference proteome</keyword>
<proteinExistence type="predicted"/>
<name>A0ACB9PT13_BAUVA</name>
<protein>
    <submittedName>
        <fullName evidence="1">Uncharacterized protein</fullName>
    </submittedName>
</protein>
<dbReference type="Proteomes" id="UP000828941">
    <property type="component" value="Chromosome 3"/>
</dbReference>
<accession>A0ACB9PT13</accession>
<evidence type="ECO:0000313" key="1">
    <source>
        <dbReference type="EMBL" id="KAI4351663.1"/>
    </source>
</evidence>
<evidence type="ECO:0000313" key="2">
    <source>
        <dbReference type="Proteomes" id="UP000828941"/>
    </source>
</evidence>
<comment type="caution">
    <text evidence="1">The sequence shown here is derived from an EMBL/GenBank/DDBJ whole genome shotgun (WGS) entry which is preliminary data.</text>
</comment>
<organism evidence="1 2">
    <name type="scientific">Bauhinia variegata</name>
    <name type="common">Purple orchid tree</name>
    <name type="synonym">Phanera variegata</name>
    <dbReference type="NCBI Taxonomy" id="167791"/>
    <lineage>
        <taxon>Eukaryota</taxon>
        <taxon>Viridiplantae</taxon>
        <taxon>Streptophyta</taxon>
        <taxon>Embryophyta</taxon>
        <taxon>Tracheophyta</taxon>
        <taxon>Spermatophyta</taxon>
        <taxon>Magnoliopsida</taxon>
        <taxon>eudicotyledons</taxon>
        <taxon>Gunneridae</taxon>
        <taxon>Pentapetalae</taxon>
        <taxon>rosids</taxon>
        <taxon>fabids</taxon>
        <taxon>Fabales</taxon>
        <taxon>Fabaceae</taxon>
        <taxon>Cercidoideae</taxon>
        <taxon>Cercideae</taxon>
        <taxon>Bauhiniinae</taxon>
        <taxon>Bauhinia</taxon>
    </lineage>
</organism>
<gene>
    <name evidence="1" type="ORF">L6164_005999</name>
</gene>
<dbReference type="EMBL" id="CM039428">
    <property type="protein sequence ID" value="KAI4351663.1"/>
    <property type="molecule type" value="Genomic_DNA"/>
</dbReference>
<reference evidence="1 2" key="1">
    <citation type="journal article" date="2022" name="DNA Res.">
        <title>Chromosomal-level genome assembly of the orchid tree Bauhinia variegata (Leguminosae; Cercidoideae) supports the allotetraploid origin hypothesis of Bauhinia.</title>
        <authorList>
            <person name="Zhong Y."/>
            <person name="Chen Y."/>
            <person name="Zheng D."/>
            <person name="Pang J."/>
            <person name="Liu Y."/>
            <person name="Luo S."/>
            <person name="Meng S."/>
            <person name="Qian L."/>
            <person name="Wei D."/>
            <person name="Dai S."/>
            <person name="Zhou R."/>
        </authorList>
    </citation>
    <scope>NUCLEOTIDE SEQUENCE [LARGE SCALE GENOMIC DNA]</scope>
    <source>
        <strain evidence="1">BV-YZ2020</strain>
    </source>
</reference>